<dbReference type="EMBL" id="JYDQ01000095">
    <property type="protein sequence ID" value="KRY15473.1"/>
    <property type="molecule type" value="Genomic_DNA"/>
</dbReference>
<keyword evidence="1" id="KW-1133">Transmembrane helix</keyword>
<feature type="transmembrane region" description="Helical" evidence="1">
    <location>
        <begin position="45"/>
        <end position="63"/>
    </location>
</feature>
<feature type="transmembrane region" description="Helical" evidence="1">
    <location>
        <begin position="12"/>
        <end position="33"/>
    </location>
</feature>
<proteinExistence type="predicted"/>
<name>A0A0V0ZSH1_9BILA</name>
<keyword evidence="1" id="KW-0812">Transmembrane</keyword>
<evidence type="ECO:0000313" key="3">
    <source>
        <dbReference type="Proteomes" id="UP000054783"/>
    </source>
</evidence>
<evidence type="ECO:0000256" key="1">
    <source>
        <dbReference type="SAM" id="Phobius"/>
    </source>
</evidence>
<dbReference type="Proteomes" id="UP000054783">
    <property type="component" value="Unassembled WGS sequence"/>
</dbReference>
<keyword evidence="3" id="KW-1185">Reference proteome</keyword>
<gene>
    <name evidence="2" type="ORF">T12_7569</name>
</gene>
<evidence type="ECO:0000313" key="2">
    <source>
        <dbReference type="EMBL" id="KRY15473.1"/>
    </source>
</evidence>
<comment type="caution">
    <text evidence="2">The sequence shown here is derived from an EMBL/GenBank/DDBJ whole genome shotgun (WGS) entry which is preliminary data.</text>
</comment>
<sequence length="84" mass="9791">MQALHHSFLDFILVATILKLEVIIFGIVFGTNIEMLFKINKQPILLYQSVHCMGYWDFTIILLKHEHGVIFRKNLATMNITVMN</sequence>
<accession>A0A0V0ZSH1</accession>
<organism evidence="2 3">
    <name type="scientific">Trichinella patagoniensis</name>
    <dbReference type="NCBI Taxonomy" id="990121"/>
    <lineage>
        <taxon>Eukaryota</taxon>
        <taxon>Metazoa</taxon>
        <taxon>Ecdysozoa</taxon>
        <taxon>Nematoda</taxon>
        <taxon>Enoplea</taxon>
        <taxon>Dorylaimia</taxon>
        <taxon>Trichinellida</taxon>
        <taxon>Trichinellidae</taxon>
        <taxon>Trichinella</taxon>
    </lineage>
</organism>
<protein>
    <submittedName>
        <fullName evidence="2">Uncharacterized protein</fullName>
    </submittedName>
</protein>
<dbReference type="AlphaFoldDB" id="A0A0V0ZSH1"/>
<reference evidence="2 3" key="1">
    <citation type="submission" date="2015-01" db="EMBL/GenBank/DDBJ databases">
        <title>Evolution of Trichinella species and genotypes.</title>
        <authorList>
            <person name="Korhonen P.K."/>
            <person name="Edoardo P."/>
            <person name="Giuseppe L.R."/>
            <person name="Gasser R.B."/>
        </authorList>
    </citation>
    <scope>NUCLEOTIDE SEQUENCE [LARGE SCALE GENOMIC DNA]</scope>
    <source>
        <strain evidence="2">ISS2496</strain>
    </source>
</reference>
<keyword evidence="1" id="KW-0472">Membrane</keyword>